<name>A0A1U7P113_9DEIO</name>
<gene>
    <name evidence="2" type="ORF">BOO71_0004558</name>
</gene>
<reference evidence="2 3" key="1">
    <citation type="submission" date="2017-01" db="EMBL/GenBank/DDBJ databases">
        <title>Genome Analysis of Deinococcus marmoris KOPRI26562.</title>
        <authorList>
            <person name="Kim J.H."/>
            <person name="Oh H.-M."/>
        </authorList>
    </citation>
    <scope>NUCLEOTIDE SEQUENCE [LARGE SCALE GENOMIC DNA]</scope>
    <source>
        <strain evidence="2 3">KOPRI26562</strain>
    </source>
</reference>
<evidence type="ECO:0000313" key="2">
    <source>
        <dbReference type="EMBL" id="OLV18865.1"/>
    </source>
</evidence>
<protein>
    <submittedName>
        <fullName evidence="2">Uncharacterized protein</fullName>
    </submittedName>
</protein>
<sequence length="110" mass="11388">MAYFFKPLITLLSLLTLAGAERVGSVTFTPPSGWTVKIEGPAATLTPPGGAARGVILILADQKVTGDTQAWFAATVKQLSNDGQITDQTDTTAGQTASGLPLLMRGVSLN</sequence>
<comment type="caution">
    <text evidence="2">The sequence shown here is derived from an EMBL/GenBank/DDBJ whole genome shotgun (WGS) entry which is preliminary data.</text>
</comment>
<dbReference type="AlphaFoldDB" id="A0A1U7P113"/>
<dbReference type="EMBL" id="MSTI01000053">
    <property type="protein sequence ID" value="OLV18865.1"/>
    <property type="molecule type" value="Genomic_DNA"/>
</dbReference>
<feature type="signal peptide" evidence="1">
    <location>
        <begin position="1"/>
        <end position="20"/>
    </location>
</feature>
<keyword evidence="3" id="KW-1185">Reference proteome</keyword>
<evidence type="ECO:0000313" key="3">
    <source>
        <dbReference type="Proteomes" id="UP000186607"/>
    </source>
</evidence>
<evidence type="ECO:0000256" key="1">
    <source>
        <dbReference type="SAM" id="SignalP"/>
    </source>
</evidence>
<keyword evidence="1" id="KW-0732">Signal</keyword>
<accession>A0A1U7P113</accession>
<feature type="chain" id="PRO_5012933993" evidence="1">
    <location>
        <begin position="21"/>
        <end position="110"/>
    </location>
</feature>
<dbReference type="Proteomes" id="UP000186607">
    <property type="component" value="Unassembled WGS sequence"/>
</dbReference>
<dbReference type="RefSeq" id="WP_075831395.1">
    <property type="nucleotide sequence ID" value="NZ_MSTI01000053.1"/>
</dbReference>
<proteinExistence type="predicted"/>
<organism evidence="2 3">
    <name type="scientific">Deinococcus marmoris</name>
    <dbReference type="NCBI Taxonomy" id="249408"/>
    <lineage>
        <taxon>Bacteria</taxon>
        <taxon>Thermotogati</taxon>
        <taxon>Deinococcota</taxon>
        <taxon>Deinococci</taxon>
        <taxon>Deinococcales</taxon>
        <taxon>Deinococcaceae</taxon>
        <taxon>Deinococcus</taxon>
    </lineage>
</organism>